<keyword evidence="1" id="KW-0472">Membrane</keyword>
<feature type="transmembrane region" description="Helical" evidence="1">
    <location>
        <begin position="100"/>
        <end position="119"/>
    </location>
</feature>
<evidence type="ECO:0000313" key="3">
    <source>
        <dbReference type="Proteomes" id="UP000287798"/>
    </source>
</evidence>
<keyword evidence="3" id="KW-1185">Reference proteome</keyword>
<keyword evidence="1" id="KW-0812">Transmembrane</keyword>
<organism evidence="2 3">
    <name type="scientific">Thiohalobacter thiocyanaticus</name>
    <dbReference type="NCBI Taxonomy" id="585455"/>
    <lineage>
        <taxon>Bacteria</taxon>
        <taxon>Pseudomonadati</taxon>
        <taxon>Pseudomonadota</taxon>
        <taxon>Gammaproteobacteria</taxon>
        <taxon>Thiohalobacterales</taxon>
        <taxon>Thiohalobacteraceae</taxon>
        <taxon>Thiohalobacter</taxon>
    </lineage>
</organism>
<comment type="caution">
    <text evidence="2">The sequence shown here is derived from an EMBL/GenBank/DDBJ whole genome shotgun (WGS) entry which is preliminary data.</text>
</comment>
<reference evidence="2 3" key="1">
    <citation type="journal article" date="2010" name="Int. J. Syst. Evol. Microbiol.">
        <title>Thiohalobacter thiocyanaticus gen. nov., sp. nov., a moderately halophilic, sulfur-oxidizing gammaproteobacterium from hypersaline lakes, that utilizes thiocyanate.</title>
        <authorList>
            <person name="Sorokin D.Y."/>
            <person name="Kovaleva O.L."/>
            <person name="Tourova T.P."/>
            <person name="Muyzer G."/>
        </authorList>
    </citation>
    <scope>NUCLEOTIDE SEQUENCE [LARGE SCALE GENOMIC DNA]</scope>
    <source>
        <strain evidence="2 3">Hrh1</strain>
    </source>
</reference>
<dbReference type="Gene3D" id="6.10.140.1340">
    <property type="match status" value="1"/>
</dbReference>
<accession>A0A426QGT2</accession>
<feature type="transmembrane region" description="Helical" evidence="1">
    <location>
        <begin position="12"/>
        <end position="35"/>
    </location>
</feature>
<dbReference type="AlphaFoldDB" id="A0A426QGT2"/>
<evidence type="ECO:0000313" key="2">
    <source>
        <dbReference type="EMBL" id="RRQ20965.1"/>
    </source>
</evidence>
<sequence>MSERHFRIVLGLWLVGALYLNSVPLVQALLVLLLFEGITNLRIPRLLTRLRPVAADVEIQPAAARFSFEAERMLRLIVAALVALPMLESAQALWWLPWVVGFALIGAGLSGICPMVMALRRVGLR</sequence>
<proteinExistence type="predicted"/>
<dbReference type="Proteomes" id="UP000287798">
    <property type="component" value="Unassembled WGS sequence"/>
</dbReference>
<keyword evidence="1" id="KW-1133">Transmembrane helix</keyword>
<dbReference type="RefSeq" id="WP_125180179.1">
    <property type="nucleotide sequence ID" value="NZ_QZMU01000001.1"/>
</dbReference>
<dbReference type="OrthoDB" id="5803210at2"/>
<protein>
    <submittedName>
        <fullName evidence="2">DUF2892 domain-containing protein</fullName>
    </submittedName>
</protein>
<evidence type="ECO:0000256" key="1">
    <source>
        <dbReference type="SAM" id="Phobius"/>
    </source>
</evidence>
<gene>
    <name evidence="2" type="ORF">D6C00_02585</name>
</gene>
<dbReference type="EMBL" id="QZMU01000001">
    <property type="protein sequence ID" value="RRQ20965.1"/>
    <property type="molecule type" value="Genomic_DNA"/>
</dbReference>
<name>A0A426QGT2_9GAMM</name>